<proteinExistence type="predicted"/>
<comment type="caution">
    <text evidence="2">The sequence shown here is derived from an EMBL/GenBank/DDBJ whole genome shotgun (WGS) entry which is preliminary data.</text>
</comment>
<organism evidence="2 3">
    <name type="scientific">Curvularia kusanoi</name>
    <name type="common">Cochliobolus kusanoi</name>
    <dbReference type="NCBI Taxonomy" id="90978"/>
    <lineage>
        <taxon>Eukaryota</taxon>
        <taxon>Fungi</taxon>
        <taxon>Dikarya</taxon>
        <taxon>Ascomycota</taxon>
        <taxon>Pezizomycotina</taxon>
        <taxon>Dothideomycetes</taxon>
        <taxon>Pleosporomycetidae</taxon>
        <taxon>Pleosporales</taxon>
        <taxon>Pleosporineae</taxon>
        <taxon>Pleosporaceae</taxon>
        <taxon>Curvularia</taxon>
    </lineage>
</organism>
<dbReference type="InterPro" id="IPR014752">
    <property type="entry name" value="Arrestin-like_C"/>
</dbReference>
<evidence type="ECO:0000313" key="3">
    <source>
        <dbReference type="Proteomes" id="UP000801428"/>
    </source>
</evidence>
<accession>A0A9P4TP92</accession>
<evidence type="ECO:0000313" key="2">
    <source>
        <dbReference type="EMBL" id="KAF3010046.1"/>
    </source>
</evidence>
<dbReference type="Proteomes" id="UP000801428">
    <property type="component" value="Unassembled WGS sequence"/>
</dbReference>
<dbReference type="AlphaFoldDB" id="A0A9P4TP92"/>
<evidence type="ECO:0008006" key="4">
    <source>
        <dbReference type="Google" id="ProtNLM"/>
    </source>
</evidence>
<protein>
    <recommendedName>
        <fullName evidence="4">Arrestin-like N-terminal domain-containing protein</fullName>
    </recommendedName>
</protein>
<gene>
    <name evidence="2" type="ORF">E8E13_011516</name>
</gene>
<reference evidence="2" key="1">
    <citation type="submission" date="2019-04" db="EMBL/GenBank/DDBJ databases">
        <title>Sequencing of skin fungus with MAO and IRED activity.</title>
        <authorList>
            <person name="Marsaioli A.J."/>
            <person name="Bonatto J.M.C."/>
            <person name="Reis Junior O."/>
        </authorList>
    </citation>
    <scope>NUCLEOTIDE SEQUENCE</scope>
    <source>
        <strain evidence="2">30M1</strain>
    </source>
</reference>
<sequence>MHPKPSNKRLPIYIDLERPHDYFTGGDPVRGTVRVHPTERPHSIKIIFEGLCKIKIKEGSGKSERTYKDQMQFFTVALVLFNSETNGESYDIVNRGIEEDGKVALPFATTFPHEVAEDPNTHYKPRQGYEHTKGYPLPSTVHYEEHIIEYSLKVYVYKKLARVPEEIIFLTLPFRPSPPPPTPNALVQPFHPRRSKLTIKSQLLNPENPQHPDVLTKLKWATRSKYYNTIPEASWMLNAQCPYRLVAGQPIPISFSFPHSGCTPERSEEPTVYIRQVRVKLTSILEARIPYIGLTGERDIVKDYPRDVISKVWLGQGRALRDGLRLAELGPLTLPSTTPPSFKSYGLRLHYRIKVVVEGECAGESFAMDVLRDVCEVVFERSGQDPPAPPPLETAEATQAEEILPVYEPAPDYDNVPKKAD</sequence>
<dbReference type="EMBL" id="SWKU01000002">
    <property type="protein sequence ID" value="KAF3010046.1"/>
    <property type="molecule type" value="Genomic_DNA"/>
</dbReference>
<feature type="region of interest" description="Disordered" evidence="1">
    <location>
        <begin position="399"/>
        <end position="421"/>
    </location>
</feature>
<dbReference type="Gene3D" id="2.60.40.640">
    <property type="match status" value="1"/>
</dbReference>
<dbReference type="OrthoDB" id="2333384at2759"/>
<evidence type="ECO:0000256" key="1">
    <source>
        <dbReference type="SAM" id="MobiDB-lite"/>
    </source>
</evidence>
<name>A0A9P4TP92_CURKU</name>
<keyword evidence="3" id="KW-1185">Reference proteome</keyword>